<gene>
    <name evidence="2" type="primary">casC_2</name>
    <name evidence="3" type="synonym">casC_1</name>
    <name evidence="1" type="synonym">casC_3</name>
    <name evidence="3" type="ORF">AADEFJLK_00032</name>
    <name evidence="2" type="ORF">AADEFJLK_01769</name>
    <name evidence="1" type="ORF">AADEFJLK_02680</name>
</gene>
<dbReference type="Pfam" id="PF09344">
    <property type="entry name" value="Cas_CT1975"/>
    <property type="match status" value="1"/>
</dbReference>
<dbReference type="EMBL" id="PGFZ01000005">
    <property type="protein sequence ID" value="POZ51806.1"/>
    <property type="molecule type" value="Genomic_DNA"/>
</dbReference>
<evidence type="ECO:0000313" key="2">
    <source>
        <dbReference type="EMBL" id="POZ52294.1"/>
    </source>
</evidence>
<accession>A0A2S5CNC6</accession>
<evidence type="ECO:0000313" key="1">
    <source>
        <dbReference type="EMBL" id="POZ51806.1"/>
    </source>
</evidence>
<evidence type="ECO:0000313" key="3">
    <source>
        <dbReference type="EMBL" id="POZ53023.1"/>
    </source>
</evidence>
<name>A0A2S5CNC6_9GAMM</name>
<dbReference type="AlphaFoldDB" id="A0A2S5CNC6"/>
<dbReference type="EMBL" id="PGFZ01000001">
    <property type="protein sequence ID" value="POZ53023.1"/>
    <property type="molecule type" value="Genomic_DNA"/>
</dbReference>
<evidence type="ECO:0000313" key="4">
    <source>
        <dbReference type="Proteomes" id="UP000237423"/>
    </source>
</evidence>
<sequence length="79" mass="8856">MSRFIQLHLLTAYPPANLNRDDQGSPKTAKMGGYDRLRVSSQCLKRTWRTSDLFQAATLKGTGKLAQVMQNQTEGEKCP</sequence>
<reference evidence="2 4" key="1">
    <citation type="submission" date="2017-11" db="EMBL/GenBank/DDBJ databases">
        <title>Draft Genome Sequence of Methylobacter psychrotolerans Sph1T, an Obligate Methanotroph from Low-Temperature Environments.</title>
        <authorList>
            <person name="Oshkin I.Y."/>
            <person name="Miroshnikov K."/>
            <person name="Belova S.E."/>
            <person name="Korzhenkov A."/>
            <person name="Toshchakov S.V."/>
            <person name="Dedysh S.N."/>
        </authorList>
    </citation>
    <scope>NUCLEOTIDE SEQUENCE [LARGE SCALE GENOMIC DNA]</scope>
    <source>
        <strain evidence="2 4">Sph1</strain>
    </source>
</reference>
<protein>
    <submittedName>
        <fullName evidence="2">CRISPR system Cascade subunit CasC</fullName>
    </submittedName>
</protein>
<dbReference type="EMBL" id="PGFZ01000003">
    <property type="protein sequence ID" value="POZ52294.1"/>
    <property type="molecule type" value="Genomic_DNA"/>
</dbReference>
<dbReference type="InterPro" id="IPR010148">
    <property type="entry name" value="CRISPR-assoc_prot_CT1975"/>
</dbReference>
<dbReference type="Proteomes" id="UP000237423">
    <property type="component" value="Unassembled WGS sequence"/>
</dbReference>
<proteinExistence type="predicted"/>
<organism evidence="2 4">
    <name type="scientific">Methylovulum psychrotolerans</name>
    <dbReference type="NCBI Taxonomy" id="1704499"/>
    <lineage>
        <taxon>Bacteria</taxon>
        <taxon>Pseudomonadati</taxon>
        <taxon>Pseudomonadota</taxon>
        <taxon>Gammaproteobacteria</taxon>
        <taxon>Methylococcales</taxon>
        <taxon>Methylococcaceae</taxon>
        <taxon>Methylovulum</taxon>
    </lineage>
</organism>
<comment type="caution">
    <text evidence="2">The sequence shown here is derived from an EMBL/GenBank/DDBJ whole genome shotgun (WGS) entry which is preliminary data.</text>
</comment>
<dbReference type="RefSeq" id="WP_211299114.1">
    <property type="nucleotide sequence ID" value="NZ_PGFZ01000001.1"/>
</dbReference>